<dbReference type="PROSITE" id="PS51635">
    <property type="entry name" value="PNPLA"/>
    <property type="match status" value="1"/>
</dbReference>
<proteinExistence type="predicted"/>
<dbReference type="RefSeq" id="WP_241040305.1">
    <property type="nucleotide sequence ID" value="NZ_BAAAJF010000015.1"/>
</dbReference>
<dbReference type="InterPro" id="IPR002641">
    <property type="entry name" value="PNPLA_dom"/>
</dbReference>
<gene>
    <name evidence="6" type="ORF">MMF94_28570</name>
</gene>
<comment type="caution">
    <text evidence="6">The sequence shown here is derived from an EMBL/GenBank/DDBJ whole genome shotgun (WGS) entry which is preliminary data.</text>
</comment>
<dbReference type="Gene3D" id="3.40.1090.10">
    <property type="entry name" value="Cytosolic phospholipase A2 catalytic domain"/>
    <property type="match status" value="2"/>
</dbReference>
<feature type="short sequence motif" description="GXGXXG" evidence="4">
    <location>
        <begin position="10"/>
        <end position="15"/>
    </location>
</feature>
<evidence type="ECO:0000259" key="5">
    <source>
        <dbReference type="PROSITE" id="PS51635"/>
    </source>
</evidence>
<dbReference type="PANTHER" id="PTHR14226:SF57">
    <property type="entry name" value="BLR7027 PROTEIN"/>
    <property type="match status" value="1"/>
</dbReference>
<evidence type="ECO:0000313" key="7">
    <source>
        <dbReference type="Proteomes" id="UP001299970"/>
    </source>
</evidence>
<dbReference type="PANTHER" id="PTHR14226">
    <property type="entry name" value="NEUROPATHY TARGET ESTERASE/SWISS CHEESE D.MELANOGASTER"/>
    <property type="match status" value="1"/>
</dbReference>
<keyword evidence="7" id="KW-1185">Reference proteome</keyword>
<accession>A0ABS9TMB1</accession>
<dbReference type="InterPro" id="IPR050301">
    <property type="entry name" value="NTE"/>
</dbReference>
<evidence type="ECO:0000256" key="4">
    <source>
        <dbReference type="PROSITE-ProRule" id="PRU01161"/>
    </source>
</evidence>
<protein>
    <submittedName>
        <fullName evidence="6">Patatin-like phospholipase family protein</fullName>
    </submittedName>
</protein>
<evidence type="ECO:0000256" key="2">
    <source>
        <dbReference type="ARBA" id="ARBA00022963"/>
    </source>
</evidence>
<dbReference type="SUPFAM" id="SSF52151">
    <property type="entry name" value="FabD/lysophospholipase-like"/>
    <property type="match status" value="1"/>
</dbReference>
<organism evidence="6 7">
    <name type="scientific">Pseudonocardia alaniniphila</name>
    <dbReference type="NCBI Taxonomy" id="75291"/>
    <lineage>
        <taxon>Bacteria</taxon>
        <taxon>Bacillati</taxon>
        <taxon>Actinomycetota</taxon>
        <taxon>Actinomycetes</taxon>
        <taxon>Pseudonocardiales</taxon>
        <taxon>Pseudonocardiaceae</taxon>
        <taxon>Pseudonocardia</taxon>
    </lineage>
</organism>
<keyword evidence="2 4" id="KW-0442">Lipid degradation</keyword>
<feature type="active site" description="Nucleophile" evidence="4">
    <location>
        <position position="43"/>
    </location>
</feature>
<sequence>MTDRALVLGGGGITGIAWELGLLAGLAERGIDLTGADLIVGTSAGAVVGAQIATGVDVEERYGAQLAQPPGERAAALDKGTMLRLGLAMIGRPDAQRVRARIGRLALRASSVPEAERIRVIGERLPVHEWPERALRITAVDAHTGEFVVFDRDTGAPLVEAVAASCAVPGIWPPVTTAGRRFIDGGVRSPVNADLAAGFPRVVVIAPVVRGIGPLVGVDAHVATLRADGSRVTVVSPDTAAVTAIGRNVLDPARRAPSARAGRAQAAAAAEAVAEVWSS</sequence>
<keyword evidence="1 4" id="KW-0378">Hydrolase</keyword>
<reference evidence="6 7" key="1">
    <citation type="submission" date="2022-03" db="EMBL/GenBank/DDBJ databases">
        <title>Pseudonocardia alaer sp. nov., a novel actinomycete isolated from reed forest soil.</title>
        <authorList>
            <person name="Wang L."/>
        </authorList>
    </citation>
    <scope>NUCLEOTIDE SEQUENCE [LARGE SCALE GENOMIC DNA]</scope>
    <source>
        <strain evidence="6 7">Y-16303</strain>
    </source>
</reference>
<keyword evidence="3 4" id="KW-0443">Lipid metabolism</keyword>
<feature type="short sequence motif" description="DGA/G" evidence="4">
    <location>
        <begin position="184"/>
        <end position="186"/>
    </location>
</feature>
<evidence type="ECO:0000313" key="6">
    <source>
        <dbReference type="EMBL" id="MCH6169675.1"/>
    </source>
</evidence>
<dbReference type="Pfam" id="PF01734">
    <property type="entry name" value="Patatin"/>
    <property type="match status" value="1"/>
</dbReference>
<evidence type="ECO:0000256" key="1">
    <source>
        <dbReference type="ARBA" id="ARBA00022801"/>
    </source>
</evidence>
<dbReference type="InterPro" id="IPR016035">
    <property type="entry name" value="Acyl_Trfase/lysoPLipase"/>
</dbReference>
<dbReference type="EMBL" id="JAKXMK010000027">
    <property type="protein sequence ID" value="MCH6169675.1"/>
    <property type="molecule type" value="Genomic_DNA"/>
</dbReference>
<name>A0ABS9TMB1_9PSEU</name>
<dbReference type="Proteomes" id="UP001299970">
    <property type="component" value="Unassembled WGS sequence"/>
</dbReference>
<evidence type="ECO:0000256" key="3">
    <source>
        <dbReference type="ARBA" id="ARBA00023098"/>
    </source>
</evidence>
<feature type="domain" description="PNPLA" evidence="5">
    <location>
        <begin position="6"/>
        <end position="197"/>
    </location>
</feature>
<feature type="short sequence motif" description="GXSXG" evidence="4">
    <location>
        <begin position="41"/>
        <end position="45"/>
    </location>
</feature>
<feature type="active site" description="Proton acceptor" evidence="4">
    <location>
        <position position="184"/>
    </location>
</feature>